<dbReference type="EMBL" id="CM042032">
    <property type="protein sequence ID" value="KAI3776669.1"/>
    <property type="molecule type" value="Genomic_DNA"/>
</dbReference>
<name>A0ACB9FZI0_9ASTR</name>
<proteinExistence type="predicted"/>
<evidence type="ECO:0000313" key="2">
    <source>
        <dbReference type="Proteomes" id="UP001056120"/>
    </source>
</evidence>
<dbReference type="Proteomes" id="UP001056120">
    <property type="component" value="Linkage Group LG15"/>
</dbReference>
<sequence length="100" mass="11378">MIDAQVPNNKEDKESGLSYVYGIGIAKEIDSNSVLYHATMSNDDVQKVLDKQGVILQEDDSSDELEIKKEKIIPDKHILTIEKLPNPWNIEKVAQRKKDK</sequence>
<evidence type="ECO:0000313" key="1">
    <source>
        <dbReference type="EMBL" id="KAI3776669.1"/>
    </source>
</evidence>
<reference evidence="2" key="1">
    <citation type="journal article" date="2022" name="Mol. Ecol. Resour.">
        <title>The genomes of chicory, endive, great burdock and yacon provide insights into Asteraceae palaeo-polyploidization history and plant inulin production.</title>
        <authorList>
            <person name="Fan W."/>
            <person name="Wang S."/>
            <person name="Wang H."/>
            <person name="Wang A."/>
            <person name="Jiang F."/>
            <person name="Liu H."/>
            <person name="Zhao H."/>
            <person name="Xu D."/>
            <person name="Zhang Y."/>
        </authorList>
    </citation>
    <scope>NUCLEOTIDE SEQUENCE [LARGE SCALE GENOMIC DNA]</scope>
    <source>
        <strain evidence="2">cv. Yunnan</strain>
    </source>
</reference>
<organism evidence="1 2">
    <name type="scientific">Smallanthus sonchifolius</name>
    <dbReference type="NCBI Taxonomy" id="185202"/>
    <lineage>
        <taxon>Eukaryota</taxon>
        <taxon>Viridiplantae</taxon>
        <taxon>Streptophyta</taxon>
        <taxon>Embryophyta</taxon>
        <taxon>Tracheophyta</taxon>
        <taxon>Spermatophyta</taxon>
        <taxon>Magnoliopsida</taxon>
        <taxon>eudicotyledons</taxon>
        <taxon>Gunneridae</taxon>
        <taxon>Pentapetalae</taxon>
        <taxon>asterids</taxon>
        <taxon>campanulids</taxon>
        <taxon>Asterales</taxon>
        <taxon>Asteraceae</taxon>
        <taxon>Asteroideae</taxon>
        <taxon>Heliantheae alliance</taxon>
        <taxon>Millerieae</taxon>
        <taxon>Smallanthus</taxon>
    </lineage>
</organism>
<reference evidence="1 2" key="2">
    <citation type="journal article" date="2022" name="Mol. Ecol. Resour.">
        <title>The genomes of chicory, endive, great burdock and yacon provide insights into Asteraceae paleo-polyploidization history and plant inulin production.</title>
        <authorList>
            <person name="Fan W."/>
            <person name="Wang S."/>
            <person name="Wang H."/>
            <person name="Wang A."/>
            <person name="Jiang F."/>
            <person name="Liu H."/>
            <person name="Zhao H."/>
            <person name="Xu D."/>
            <person name="Zhang Y."/>
        </authorList>
    </citation>
    <scope>NUCLEOTIDE SEQUENCE [LARGE SCALE GENOMIC DNA]</scope>
    <source>
        <strain evidence="2">cv. Yunnan</strain>
        <tissue evidence="1">Leaves</tissue>
    </source>
</reference>
<keyword evidence="2" id="KW-1185">Reference proteome</keyword>
<accession>A0ACB9FZI0</accession>
<protein>
    <submittedName>
        <fullName evidence="1">Uncharacterized protein</fullName>
    </submittedName>
</protein>
<comment type="caution">
    <text evidence="1">The sequence shown here is derived from an EMBL/GenBank/DDBJ whole genome shotgun (WGS) entry which is preliminary data.</text>
</comment>
<gene>
    <name evidence="1" type="ORF">L1987_46457</name>
</gene>